<evidence type="ECO:0000313" key="2">
    <source>
        <dbReference type="EMBL" id="SCL38067.1"/>
    </source>
</evidence>
<feature type="compositionally biased region" description="Basic residues" evidence="1">
    <location>
        <begin position="1"/>
        <end position="21"/>
    </location>
</feature>
<dbReference type="EMBL" id="FMHW01000002">
    <property type="protein sequence ID" value="SCL38067.1"/>
    <property type="molecule type" value="Genomic_DNA"/>
</dbReference>
<dbReference type="STRING" id="145854.GA0074692_4883"/>
<feature type="region of interest" description="Disordered" evidence="1">
    <location>
        <begin position="1"/>
        <end position="30"/>
    </location>
</feature>
<dbReference type="AlphaFoldDB" id="A0A1C6T8S1"/>
<name>A0A1C6T8S1_9ACTN</name>
<dbReference type="RefSeq" id="WP_091647769.1">
    <property type="nucleotide sequence ID" value="NZ_FMHW01000002.1"/>
</dbReference>
<organism evidence="2 3">
    <name type="scientific">Micromonospora pallida</name>
    <dbReference type="NCBI Taxonomy" id="145854"/>
    <lineage>
        <taxon>Bacteria</taxon>
        <taxon>Bacillati</taxon>
        <taxon>Actinomycetota</taxon>
        <taxon>Actinomycetes</taxon>
        <taxon>Micromonosporales</taxon>
        <taxon>Micromonosporaceae</taxon>
        <taxon>Micromonospora</taxon>
    </lineage>
</organism>
<reference evidence="3" key="1">
    <citation type="submission" date="2016-06" db="EMBL/GenBank/DDBJ databases">
        <authorList>
            <person name="Varghese N."/>
            <person name="Submissions Spin"/>
        </authorList>
    </citation>
    <scope>NUCLEOTIDE SEQUENCE [LARGE SCALE GENOMIC DNA]</scope>
    <source>
        <strain evidence="3">DSM 43817</strain>
    </source>
</reference>
<accession>A0A1C6T8S1</accession>
<keyword evidence="3" id="KW-1185">Reference proteome</keyword>
<sequence length="101" mass="11903">MRTLLRHLLGRQHRQPTHRRPVNAAPPSAYRPLRPWQIRARCFTTRRRGLDPDEIRAFLDRVADELTVAQTALDAVLDENKRIKDALRDWQTTQASRQDPR</sequence>
<evidence type="ECO:0000313" key="3">
    <source>
        <dbReference type="Proteomes" id="UP000198959"/>
    </source>
</evidence>
<dbReference type="NCBIfam" id="TIGR03544">
    <property type="entry name" value="DivI1A_domain"/>
    <property type="match status" value="1"/>
</dbReference>
<dbReference type="InterPro" id="IPR019933">
    <property type="entry name" value="DivIVA_domain"/>
</dbReference>
<gene>
    <name evidence="2" type="ORF">GA0074692_4883</name>
</gene>
<dbReference type="Gene3D" id="6.10.250.660">
    <property type="match status" value="1"/>
</dbReference>
<protein>
    <submittedName>
        <fullName evidence="2">DivIVA domain-containing protein</fullName>
    </submittedName>
</protein>
<dbReference type="OrthoDB" id="3404933at2"/>
<proteinExistence type="predicted"/>
<dbReference type="Proteomes" id="UP000198959">
    <property type="component" value="Unassembled WGS sequence"/>
</dbReference>
<evidence type="ECO:0000256" key="1">
    <source>
        <dbReference type="SAM" id="MobiDB-lite"/>
    </source>
</evidence>